<evidence type="ECO:0000256" key="2">
    <source>
        <dbReference type="ARBA" id="ARBA00023012"/>
    </source>
</evidence>
<keyword evidence="3" id="KW-0805">Transcription regulation</keyword>
<dbReference type="InterPro" id="IPR001789">
    <property type="entry name" value="Sig_transdc_resp-reg_receiver"/>
</dbReference>
<dbReference type="InterPro" id="IPR039420">
    <property type="entry name" value="WalR-like"/>
</dbReference>
<evidence type="ECO:0000256" key="6">
    <source>
        <dbReference type="PROSITE-ProRule" id="PRU00169"/>
    </source>
</evidence>
<comment type="caution">
    <text evidence="8">The sequence shown here is derived from an EMBL/GenBank/DDBJ whole genome shotgun (WGS) entry which is preliminary data.</text>
</comment>
<dbReference type="CDD" id="cd17574">
    <property type="entry name" value="REC_OmpR"/>
    <property type="match status" value="1"/>
</dbReference>
<accession>A0A176RV32</accession>
<dbReference type="Pfam" id="PF00072">
    <property type="entry name" value="Response_reg"/>
    <property type="match status" value="1"/>
</dbReference>
<dbReference type="Proteomes" id="UP000076962">
    <property type="component" value="Unassembled WGS sequence"/>
</dbReference>
<sequence>METETSPHLLVMDDHREIRELLGKYLKQHDFRVSLADGGVTMKKRLREQAIDLVVLDIMMLGEDRLSLCRSLRENTKLPVIMLTAMAEATDRVIGLEINQWRWVKTIP</sequence>
<dbReference type="PANTHER" id="PTHR48111">
    <property type="entry name" value="REGULATOR OF RPOS"/>
    <property type="match status" value="1"/>
</dbReference>
<name>A0A176RV32_9GAMM</name>
<keyword evidence="9" id="KW-1185">Reference proteome</keyword>
<dbReference type="AlphaFoldDB" id="A0A176RV32"/>
<protein>
    <submittedName>
        <fullName evidence="8">Signal transduction response regulator, receiver region domain protein</fullName>
    </submittedName>
</protein>
<feature type="domain" description="Response regulatory" evidence="7">
    <location>
        <begin position="8"/>
        <end position="108"/>
    </location>
</feature>
<evidence type="ECO:0000256" key="3">
    <source>
        <dbReference type="ARBA" id="ARBA00023015"/>
    </source>
</evidence>
<evidence type="ECO:0000256" key="4">
    <source>
        <dbReference type="ARBA" id="ARBA00023125"/>
    </source>
</evidence>
<evidence type="ECO:0000259" key="7">
    <source>
        <dbReference type="PROSITE" id="PS50110"/>
    </source>
</evidence>
<evidence type="ECO:0000256" key="1">
    <source>
        <dbReference type="ARBA" id="ARBA00022553"/>
    </source>
</evidence>
<keyword evidence="2" id="KW-0902">Two-component regulatory system</keyword>
<dbReference type="EMBL" id="LUTY01002725">
    <property type="protein sequence ID" value="OAD19622.1"/>
    <property type="molecule type" value="Genomic_DNA"/>
</dbReference>
<keyword evidence="5" id="KW-0804">Transcription</keyword>
<keyword evidence="1 6" id="KW-0597">Phosphoprotein</keyword>
<dbReference type="SUPFAM" id="SSF52172">
    <property type="entry name" value="CheY-like"/>
    <property type="match status" value="1"/>
</dbReference>
<feature type="modified residue" description="4-aspartylphosphate" evidence="6">
    <location>
        <position position="57"/>
    </location>
</feature>
<organism evidence="8 9">
    <name type="scientific">Candidatus Thiomargarita nelsonii</name>
    <dbReference type="NCBI Taxonomy" id="1003181"/>
    <lineage>
        <taxon>Bacteria</taxon>
        <taxon>Pseudomonadati</taxon>
        <taxon>Pseudomonadota</taxon>
        <taxon>Gammaproteobacteria</taxon>
        <taxon>Thiotrichales</taxon>
        <taxon>Thiotrichaceae</taxon>
        <taxon>Thiomargarita</taxon>
    </lineage>
</organism>
<gene>
    <name evidence="8" type="ORF">THIOM_004730</name>
</gene>
<keyword evidence="4" id="KW-0238">DNA-binding</keyword>
<dbReference type="GO" id="GO:0000976">
    <property type="term" value="F:transcription cis-regulatory region binding"/>
    <property type="evidence" value="ECO:0007669"/>
    <property type="project" value="TreeGrafter"/>
</dbReference>
<dbReference type="PROSITE" id="PS50110">
    <property type="entry name" value="RESPONSE_REGULATORY"/>
    <property type="match status" value="1"/>
</dbReference>
<evidence type="ECO:0000313" key="8">
    <source>
        <dbReference type="EMBL" id="OAD19622.1"/>
    </source>
</evidence>
<dbReference type="InterPro" id="IPR011006">
    <property type="entry name" value="CheY-like_superfamily"/>
</dbReference>
<dbReference type="GO" id="GO:0032993">
    <property type="term" value="C:protein-DNA complex"/>
    <property type="evidence" value="ECO:0007669"/>
    <property type="project" value="TreeGrafter"/>
</dbReference>
<evidence type="ECO:0000313" key="9">
    <source>
        <dbReference type="Proteomes" id="UP000076962"/>
    </source>
</evidence>
<dbReference type="GO" id="GO:0006355">
    <property type="term" value="P:regulation of DNA-templated transcription"/>
    <property type="evidence" value="ECO:0007669"/>
    <property type="project" value="TreeGrafter"/>
</dbReference>
<dbReference type="GO" id="GO:0005829">
    <property type="term" value="C:cytosol"/>
    <property type="evidence" value="ECO:0007669"/>
    <property type="project" value="TreeGrafter"/>
</dbReference>
<dbReference type="PANTHER" id="PTHR48111:SF4">
    <property type="entry name" value="DNA-BINDING DUAL TRANSCRIPTIONAL REGULATOR OMPR"/>
    <property type="match status" value="1"/>
</dbReference>
<reference evidence="8 9" key="1">
    <citation type="submission" date="2016-05" db="EMBL/GenBank/DDBJ databases">
        <title>Single-cell genome of chain-forming Candidatus Thiomargarita nelsonii and comparison to other large sulfur-oxidizing bacteria.</title>
        <authorList>
            <person name="Winkel M."/>
            <person name="Salman V."/>
            <person name="Woyke T."/>
            <person name="Schulz-Vogt H."/>
            <person name="Richter M."/>
            <person name="Flood B."/>
            <person name="Bailey J."/>
            <person name="Amann R."/>
            <person name="Mussmann M."/>
        </authorList>
    </citation>
    <scope>NUCLEOTIDE SEQUENCE [LARGE SCALE GENOMIC DNA]</scope>
    <source>
        <strain evidence="8 9">THI036</strain>
    </source>
</reference>
<dbReference type="GO" id="GO:0000156">
    <property type="term" value="F:phosphorelay response regulator activity"/>
    <property type="evidence" value="ECO:0007669"/>
    <property type="project" value="TreeGrafter"/>
</dbReference>
<proteinExistence type="predicted"/>
<dbReference type="Gene3D" id="3.40.50.2300">
    <property type="match status" value="1"/>
</dbReference>
<dbReference type="SMART" id="SM00448">
    <property type="entry name" value="REC"/>
    <property type="match status" value="1"/>
</dbReference>
<evidence type="ECO:0000256" key="5">
    <source>
        <dbReference type="ARBA" id="ARBA00023163"/>
    </source>
</evidence>